<sequence length="185" mass="22420">MTKSYLDQFYTIDEDGDYIIEISIEDYDDIFNTWDSSVYNVRDLDSSLRSFIEDCSRDIDTTEKIALRFNVKKETQDKELEEKITDSIHNFFEYHYFVTSKQVHRRRKKSLWFIIVSALFTFLSFYFQNATESGLFEHFLLESLTVGGWIFMWEAFSILFIQSSDERKKKREYKRLIHAPIFFRY</sequence>
<dbReference type="EMBL" id="WMEQ01000001">
    <property type="protein sequence ID" value="MYL32467.1"/>
    <property type="molecule type" value="Genomic_DNA"/>
</dbReference>
<reference evidence="2 3" key="1">
    <citation type="submission" date="2019-11" db="EMBL/GenBank/DDBJ databases">
        <title>Genome sequences of 17 halophilic strains isolated from different environments.</title>
        <authorList>
            <person name="Furrow R.E."/>
        </authorList>
    </citation>
    <scope>NUCLEOTIDE SEQUENCE [LARGE SCALE GENOMIC DNA]</scope>
    <source>
        <strain evidence="2 3">22514_16_FS</strain>
    </source>
</reference>
<protein>
    <submittedName>
        <fullName evidence="2">Uncharacterized protein</fullName>
    </submittedName>
</protein>
<accession>A0A6I4ZVU8</accession>
<keyword evidence="1" id="KW-0812">Transmembrane</keyword>
<evidence type="ECO:0000313" key="3">
    <source>
        <dbReference type="Proteomes" id="UP000468638"/>
    </source>
</evidence>
<name>A0A6I4ZVU8_9BACI</name>
<gene>
    <name evidence="2" type="ORF">GLW05_02455</name>
</gene>
<keyword evidence="1" id="KW-1133">Transmembrane helix</keyword>
<feature type="transmembrane region" description="Helical" evidence="1">
    <location>
        <begin position="139"/>
        <end position="161"/>
    </location>
</feature>
<feature type="transmembrane region" description="Helical" evidence="1">
    <location>
        <begin position="110"/>
        <end position="127"/>
    </location>
</feature>
<evidence type="ECO:0000313" key="2">
    <source>
        <dbReference type="EMBL" id="MYL32467.1"/>
    </source>
</evidence>
<proteinExistence type="predicted"/>
<keyword evidence="1" id="KW-0472">Membrane</keyword>
<evidence type="ECO:0000256" key="1">
    <source>
        <dbReference type="SAM" id="Phobius"/>
    </source>
</evidence>
<comment type="caution">
    <text evidence="2">The sequence shown here is derived from an EMBL/GenBank/DDBJ whole genome shotgun (WGS) entry which is preliminary data.</text>
</comment>
<organism evidence="2 3">
    <name type="scientific">Pontibacillus yanchengensis</name>
    <dbReference type="NCBI Taxonomy" id="462910"/>
    <lineage>
        <taxon>Bacteria</taxon>
        <taxon>Bacillati</taxon>
        <taxon>Bacillota</taxon>
        <taxon>Bacilli</taxon>
        <taxon>Bacillales</taxon>
        <taxon>Bacillaceae</taxon>
        <taxon>Pontibacillus</taxon>
    </lineage>
</organism>
<dbReference type="RefSeq" id="WP_160847751.1">
    <property type="nucleotide sequence ID" value="NZ_WMEQ01000001.1"/>
</dbReference>
<dbReference type="Proteomes" id="UP000468638">
    <property type="component" value="Unassembled WGS sequence"/>
</dbReference>
<dbReference type="OrthoDB" id="573194at2"/>
<dbReference type="AlphaFoldDB" id="A0A6I4ZVU8"/>